<evidence type="ECO:0000313" key="2">
    <source>
        <dbReference type="EMBL" id="MFC4819689.1"/>
    </source>
</evidence>
<name>A0ABV9QSU1_9GAMM</name>
<protein>
    <submittedName>
        <fullName evidence="2">Uncharacterized protein</fullName>
    </submittedName>
</protein>
<dbReference type="EMBL" id="JBHSHD010000005">
    <property type="protein sequence ID" value="MFC4819689.1"/>
    <property type="molecule type" value="Genomic_DNA"/>
</dbReference>
<dbReference type="SUPFAM" id="SSF63825">
    <property type="entry name" value="YWTD domain"/>
    <property type="match status" value="1"/>
</dbReference>
<feature type="chain" id="PRO_5045141866" evidence="1">
    <location>
        <begin position="22"/>
        <end position="1035"/>
    </location>
</feature>
<reference evidence="3" key="1">
    <citation type="journal article" date="2019" name="Int. J. Syst. Evol. Microbiol.">
        <title>The Global Catalogue of Microorganisms (GCM) 10K type strain sequencing project: providing services to taxonomists for standard genome sequencing and annotation.</title>
        <authorList>
            <consortium name="The Broad Institute Genomics Platform"/>
            <consortium name="The Broad Institute Genome Sequencing Center for Infectious Disease"/>
            <person name="Wu L."/>
            <person name="Ma J."/>
        </authorList>
    </citation>
    <scope>NUCLEOTIDE SEQUENCE [LARGE SCALE GENOMIC DNA]</scope>
    <source>
        <strain evidence="3">CCUG 30340</strain>
    </source>
</reference>
<organism evidence="2 3">
    <name type="scientific">Dokdonella ginsengisoli</name>
    <dbReference type="NCBI Taxonomy" id="363846"/>
    <lineage>
        <taxon>Bacteria</taxon>
        <taxon>Pseudomonadati</taxon>
        <taxon>Pseudomonadota</taxon>
        <taxon>Gammaproteobacteria</taxon>
        <taxon>Lysobacterales</taxon>
        <taxon>Rhodanobacteraceae</taxon>
        <taxon>Dokdonella</taxon>
    </lineage>
</organism>
<keyword evidence="1" id="KW-0732">Signal</keyword>
<feature type="signal peptide" evidence="1">
    <location>
        <begin position="1"/>
        <end position="21"/>
    </location>
</feature>
<keyword evidence="3" id="KW-1185">Reference proteome</keyword>
<evidence type="ECO:0000256" key="1">
    <source>
        <dbReference type="SAM" id="SignalP"/>
    </source>
</evidence>
<gene>
    <name evidence="2" type="ORF">ACFO6Q_05115</name>
</gene>
<evidence type="ECO:0000313" key="3">
    <source>
        <dbReference type="Proteomes" id="UP001595886"/>
    </source>
</evidence>
<comment type="caution">
    <text evidence="2">The sequence shown here is derived from an EMBL/GenBank/DDBJ whole genome shotgun (WGS) entry which is preliminary data.</text>
</comment>
<dbReference type="Proteomes" id="UP001595886">
    <property type="component" value="Unassembled WGS sequence"/>
</dbReference>
<proteinExistence type="predicted"/>
<sequence>MGRRFLWPVLASLTVAAAAGAAAPGNPVRASAITHVDSKATGGKIALGATAYDRSAPHRVGASFAASPSASDGRGAGDLAIGLSVTPYAGDPDECGSGTDIAVNVGDQVNLCYTLTNNGTQTLAYQSIVDSLDGAVVTYDPTPIGPGQSHTYVRTIVATSDTQRTASWTGYANLPGYAYDDTVAPDFIDISATGTPMGFVPGDGWGNETGHVTAPFPLRFYGQESTDLCLAIDGLLQFADPSCTPPGGSTPPPGFSFNEDIPSTFGTEVPTYLAPMWMDLDDVSGDVYVQALGNAPNRTYVVQWHDLESYAIATSTATFEIVFHEDSDTIRFEYLTTAFGNDADDGNWATVGVQADPHGLYTKYSYRQPALHANSAIQWTFTPAVSSAADSGEVSISAGDPTLAVAQTSITAVAGPDGNVTRSLTIANTGNRDLHWSLGEAPGGTQAHFPKTPRYVAPPQLEAGAPVAGATLSGALARPRTQGAAPSPRAATGGFAVPAYGISALLPGLVTFDALAPAATYTPLNNSSDWIYAATFVGNDFSKLYVIVNDSWELAPGTYGTVDTATGVFTELGQIAGGETRTWGGLTEDPLTGTVYAVNFLDQLGSAGATLYTIDFGTGQATRIGPIDGPGVNPVRYISGIAVSPAGLMYGIDLYGQSLIAIDKASGAASVIDGFGLNVQYVQDLKFDPQTGDLYWAAFYIDSITNQPLGEMRVIDPMTAASQAIGAFPAAGEFPVDEMSALAIAKPSVGCSAPGEVPWLSLSPTSGTILADGAPQDVSVSFDAGGLSPGLHQATICVFSDDPRHQRVAVPVSFAVIPAEPLYDQSIDDTDVHAFNNTIIAPPETEGLSAEGADDFVVSGNGWSVSGFEFSAYGNNSNPLPPTVNLRILADDGNGRPGGDALCSANGVQAIALDAPANRIGVWLTQDCPLAPGTYWVAWSFADVDISSPILGFWGVTSEQHNQPAVWRNPGGMLGTGCSVWSTFDQCPNMFAEGSKDFGFSVYGTASTVDCGDVIFGDGFEGGSGSCPGKRNTHD</sequence>
<accession>A0ABV9QSU1</accession>